<comment type="function">
    <text evidence="2">Hydrolyzes RNA 2',3'-cyclic phosphodiester to an RNA 2'-phosphomonoester.</text>
</comment>
<reference evidence="4" key="1">
    <citation type="submission" date="2021-12" db="EMBL/GenBank/DDBJ databases">
        <title>Discovery of the Pendulisporaceae a myxobacterial family with distinct sporulation behavior and unique specialized metabolism.</title>
        <authorList>
            <person name="Garcia R."/>
            <person name="Popoff A."/>
            <person name="Bader C.D."/>
            <person name="Loehr J."/>
            <person name="Walesch S."/>
            <person name="Walt C."/>
            <person name="Boldt J."/>
            <person name="Bunk B."/>
            <person name="Haeckl F.J.F.P.J."/>
            <person name="Gunesch A.P."/>
            <person name="Birkelbach J."/>
            <person name="Nuebel U."/>
            <person name="Pietschmann T."/>
            <person name="Bach T."/>
            <person name="Mueller R."/>
        </authorList>
    </citation>
    <scope>NUCLEOTIDE SEQUENCE</scope>
    <source>
        <strain evidence="4">MSr11367</strain>
    </source>
</reference>
<sequence length="188" mass="20613">MRAFVALDLDPGTRARFAESLADLRASPSSRSLRCVDPEQMHLTVKFLGDISQEQADAVARAMQTLATEAAPRIHGATFTGFPQPGRARVLAFELTDDGRSARLASLVEDALAPLGFPRETRPFRPHVTLARCRQPIDARTFSVAPIALDAAWAGLTLYQSHLTPPPPRYEPIHRLSLGPPRLTPAWD</sequence>
<dbReference type="InterPro" id="IPR014051">
    <property type="entry name" value="Phosphoesterase_HXTX"/>
</dbReference>
<accession>A0ABZ2LBX1</accession>
<dbReference type="Proteomes" id="UP001374803">
    <property type="component" value="Chromosome"/>
</dbReference>
<dbReference type="InterPro" id="IPR009097">
    <property type="entry name" value="Cyclic_Pdiesterase"/>
</dbReference>
<gene>
    <name evidence="4" type="primary">thpR</name>
    <name evidence="4" type="ORF">LVJ94_11580</name>
</gene>
<evidence type="ECO:0000256" key="2">
    <source>
        <dbReference type="HAMAP-Rule" id="MF_01940"/>
    </source>
</evidence>
<dbReference type="RefSeq" id="WP_394837538.1">
    <property type="nucleotide sequence ID" value="NZ_CP089929.1"/>
</dbReference>
<organism evidence="4 5">
    <name type="scientific">Pendulispora rubella</name>
    <dbReference type="NCBI Taxonomy" id="2741070"/>
    <lineage>
        <taxon>Bacteria</taxon>
        <taxon>Pseudomonadati</taxon>
        <taxon>Myxococcota</taxon>
        <taxon>Myxococcia</taxon>
        <taxon>Myxococcales</taxon>
        <taxon>Sorangiineae</taxon>
        <taxon>Pendulisporaceae</taxon>
        <taxon>Pendulispora</taxon>
    </lineage>
</organism>
<feature type="active site" description="Proton acceptor" evidence="2">
    <location>
        <position position="127"/>
    </location>
</feature>
<evidence type="ECO:0000256" key="1">
    <source>
        <dbReference type="ARBA" id="ARBA00022801"/>
    </source>
</evidence>
<dbReference type="InterPro" id="IPR004175">
    <property type="entry name" value="RNA_CPDase"/>
</dbReference>
<comment type="catalytic activity">
    <reaction evidence="2">
        <text>a 3'-end 2',3'-cyclophospho-ribonucleotide-RNA + H2O = a 3'-end 2'-phospho-ribonucleotide-RNA + H(+)</text>
        <dbReference type="Rhea" id="RHEA:11828"/>
        <dbReference type="Rhea" id="RHEA-COMP:10464"/>
        <dbReference type="Rhea" id="RHEA-COMP:17353"/>
        <dbReference type="ChEBI" id="CHEBI:15377"/>
        <dbReference type="ChEBI" id="CHEBI:15378"/>
        <dbReference type="ChEBI" id="CHEBI:83064"/>
        <dbReference type="ChEBI" id="CHEBI:173113"/>
        <dbReference type="EC" id="3.1.4.58"/>
    </reaction>
</comment>
<dbReference type="EMBL" id="CP089983">
    <property type="protein sequence ID" value="WXB07870.1"/>
    <property type="molecule type" value="Genomic_DNA"/>
</dbReference>
<feature type="domain" description="Phosphoesterase HXTX" evidence="3">
    <location>
        <begin position="102"/>
        <end position="136"/>
    </location>
</feature>
<dbReference type="PANTHER" id="PTHR35561">
    <property type="entry name" value="RNA 2',3'-CYCLIC PHOSPHODIESTERASE"/>
    <property type="match status" value="1"/>
</dbReference>
<protein>
    <recommendedName>
        <fullName evidence="2">RNA 2',3'-cyclic phosphodiesterase</fullName>
        <shortName evidence="2">RNA 2',3'-CPDase</shortName>
        <ecNumber evidence="2">3.1.4.58</ecNumber>
    </recommendedName>
</protein>
<dbReference type="Pfam" id="PF02834">
    <property type="entry name" value="LigT_PEase"/>
    <property type="match status" value="2"/>
</dbReference>
<feature type="short sequence motif" description="HXTX 1" evidence="2">
    <location>
        <begin position="42"/>
        <end position="45"/>
    </location>
</feature>
<feature type="domain" description="Phosphoesterase HXTX" evidence="3">
    <location>
        <begin position="9"/>
        <end position="91"/>
    </location>
</feature>
<feature type="short sequence motif" description="HXTX 2" evidence="2">
    <location>
        <begin position="127"/>
        <end position="130"/>
    </location>
</feature>
<dbReference type="SUPFAM" id="SSF55144">
    <property type="entry name" value="LigT-like"/>
    <property type="match status" value="1"/>
</dbReference>
<evidence type="ECO:0000259" key="3">
    <source>
        <dbReference type="Pfam" id="PF02834"/>
    </source>
</evidence>
<keyword evidence="1 2" id="KW-0378">Hydrolase</keyword>
<feature type="active site" description="Proton donor" evidence="2">
    <location>
        <position position="42"/>
    </location>
</feature>
<dbReference type="Gene3D" id="3.90.1140.10">
    <property type="entry name" value="Cyclic phosphodiesterase"/>
    <property type="match status" value="1"/>
</dbReference>
<evidence type="ECO:0000313" key="4">
    <source>
        <dbReference type="EMBL" id="WXB07870.1"/>
    </source>
</evidence>
<name>A0ABZ2LBX1_9BACT</name>
<keyword evidence="5" id="KW-1185">Reference proteome</keyword>
<dbReference type="PANTHER" id="PTHR35561:SF1">
    <property type="entry name" value="RNA 2',3'-CYCLIC PHOSPHODIESTERASE"/>
    <property type="match status" value="1"/>
</dbReference>
<dbReference type="HAMAP" id="MF_01940">
    <property type="entry name" value="RNA_CPDase"/>
    <property type="match status" value="1"/>
</dbReference>
<dbReference type="EC" id="3.1.4.58" evidence="2"/>
<comment type="similarity">
    <text evidence="2">Belongs to the 2H phosphoesterase superfamily. ThpR family.</text>
</comment>
<proteinExistence type="inferred from homology"/>
<dbReference type="NCBIfam" id="TIGR02258">
    <property type="entry name" value="2_5_ligase"/>
    <property type="match status" value="1"/>
</dbReference>
<evidence type="ECO:0000313" key="5">
    <source>
        <dbReference type="Proteomes" id="UP001374803"/>
    </source>
</evidence>